<evidence type="ECO:0000256" key="1">
    <source>
        <dbReference type="SAM" id="SignalP"/>
    </source>
</evidence>
<name>A0A2H1W8Z0_SPOFR</name>
<feature type="signal peptide" evidence="1">
    <location>
        <begin position="1"/>
        <end position="24"/>
    </location>
</feature>
<proteinExistence type="predicted"/>
<feature type="chain" id="PRO_5013561010" evidence="1">
    <location>
        <begin position="25"/>
        <end position="398"/>
    </location>
</feature>
<keyword evidence="1" id="KW-0732">Signal</keyword>
<accession>A0A2H1W8Z0</accession>
<organism evidence="2">
    <name type="scientific">Spodoptera frugiperda</name>
    <name type="common">Fall armyworm</name>
    <dbReference type="NCBI Taxonomy" id="7108"/>
    <lineage>
        <taxon>Eukaryota</taxon>
        <taxon>Metazoa</taxon>
        <taxon>Ecdysozoa</taxon>
        <taxon>Arthropoda</taxon>
        <taxon>Hexapoda</taxon>
        <taxon>Insecta</taxon>
        <taxon>Pterygota</taxon>
        <taxon>Neoptera</taxon>
        <taxon>Endopterygota</taxon>
        <taxon>Lepidoptera</taxon>
        <taxon>Glossata</taxon>
        <taxon>Ditrysia</taxon>
        <taxon>Noctuoidea</taxon>
        <taxon>Noctuidae</taxon>
        <taxon>Amphipyrinae</taxon>
        <taxon>Spodoptera</taxon>
    </lineage>
</organism>
<protein>
    <submittedName>
        <fullName evidence="2">SFRICE_004388</fullName>
    </submittedName>
</protein>
<sequence>MVAVFNLFWLIAIPALMFINNAQAQYRMQPVPYGPQALKPTATHPLITTLLSTYSTNMPIVEKLNTLATVIQKMPPKCTKAPNKRIYMVEALKNSALESLMLAANACKCHKNIDNVNVIRPSKRQKCGCRVKDDCTVGGAAGQPAAEQRIAGSILARSNSSCDPQIVVSGLGVMCIIQEKIIMKGNVFSKKKGLALIPMFHSQQYCCQKSSFTPSSKVIEMRAHLTFWLIISAQVLRQDVASLDILNNLQYIPLADLIRSKRQFNNPPVNLNKNANVPNGLGNGMPFGNILPKNVNNNGIINETLLTPNEWVLCHQKCAMLCCCGCVWLPPIIFIGTHSLTLVKTDSAKLCFLYGNMKDAIFSCVVGAFTNIQVHIHMTPRPETTICESDKYLLRAGI</sequence>
<dbReference type="AlphaFoldDB" id="A0A2H1W8Z0"/>
<reference evidence="2" key="1">
    <citation type="submission" date="2016-07" db="EMBL/GenBank/DDBJ databases">
        <authorList>
            <person name="Bretaudeau A."/>
        </authorList>
    </citation>
    <scope>NUCLEOTIDE SEQUENCE</scope>
    <source>
        <strain evidence="2">Rice</strain>
        <tissue evidence="2">Whole body</tissue>
    </source>
</reference>
<gene>
    <name evidence="2" type="ORF">SFRICE_004388</name>
</gene>
<dbReference type="EMBL" id="ODYU01007078">
    <property type="protein sequence ID" value="SOQ49530.1"/>
    <property type="molecule type" value="Genomic_DNA"/>
</dbReference>
<evidence type="ECO:0000313" key="2">
    <source>
        <dbReference type="EMBL" id="SOQ49530.1"/>
    </source>
</evidence>